<dbReference type="Proteomes" id="UP000428260">
    <property type="component" value="Chromosome"/>
</dbReference>
<dbReference type="EMBL" id="CP046401">
    <property type="protein sequence ID" value="QGY45347.1"/>
    <property type="molecule type" value="Genomic_DNA"/>
</dbReference>
<evidence type="ECO:0000313" key="2">
    <source>
        <dbReference type="Proteomes" id="UP000428260"/>
    </source>
</evidence>
<name>A0A6I6JYM6_9BACT</name>
<protein>
    <submittedName>
        <fullName evidence="1">Uncharacterized protein</fullName>
    </submittedName>
</protein>
<accession>A0A6I6JYM6</accession>
<proteinExistence type="predicted"/>
<evidence type="ECO:0000313" key="1">
    <source>
        <dbReference type="EMBL" id="QGY45347.1"/>
    </source>
</evidence>
<sequence>MKQFKAILVSKLEFVKVEYIAVNEKHENKYLHVLLYPGFQGRYFSWIDCENK</sequence>
<reference evidence="1 2" key="1">
    <citation type="submission" date="2019-11" db="EMBL/GenBank/DDBJ databases">
        <authorList>
            <person name="Zheng R.K."/>
            <person name="Sun C.M."/>
        </authorList>
    </citation>
    <scope>NUCLEOTIDE SEQUENCE [LARGE SCALE GENOMIC DNA]</scope>
    <source>
        <strain evidence="1 2">WC007</strain>
    </source>
</reference>
<keyword evidence="2" id="KW-1185">Reference proteome</keyword>
<dbReference type="AlphaFoldDB" id="A0A6I6JYM6"/>
<organism evidence="1 2">
    <name type="scientific">Maribellus comscasis</name>
    <dbReference type="NCBI Taxonomy" id="2681766"/>
    <lineage>
        <taxon>Bacteria</taxon>
        <taxon>Pseudomonadati</taxon>
        <taxon>Bacteroidota</taxon>
        <taxon>Bacteroidia</taxon>
        <taxon>Marinilabiliales</taxon>
        <taxon>Prolixibacteraceae</taxon>
        <taxon>Maribellus</taxon>
    </lineage>
</organism>
<dbReference type="KEGG" id="mcos:GM418_17200"/>
<dbReference type="RefSeq" id="WP_158868491.1">
    <property type="nucleotide sequence ID" value="NZ_CP046401.1"/>
</dbReference>
<gene>
    <name evidence="1" type="ORF">GM418_17200</name>
</gene>